<keyword evidence="2" id="KW-1185">Reference proteome</keyword>
<evidence type="ECO:0000313" key="1">
    <source>
        <dbReference type="EMBL" id="SBS35059.1"/>
    </source>
</evidence>
<dbReference type="RefSeq" id="WP_067018299.1">
    <property type="nucleotide sequence ID" value="NZ_FLOB01000009.1"/>
</dbReference>
<dbReference type="EMBL" id="FLOB01000009">
    <property type="protein sequence ID" value="SBS35059.1"/>
    <property type="molecule type" value="Genomic_DNA"/>
</dbReference>
<protein>
    <recommendedName>
        <fullName evidence="3">Fis family transcriptional regulator</fullName>
    </recommendedName>
</protein>
<dbReference type="AlphaFoldDB" id="A0A1A8TM54"/>
<dbReference type="OrthoDB" id="6996126at2"/>
<proteinExistence type="predicted"/>
<reference evidence="1 2" key="1">
    <citation type="submission" date="2016-06" db="EMBL/GenBank/DDBJ databases">
        <authorList>
            <person name="Kjaerup R.B."/>
            <person name="Dalgaard T.S."/>
            <person name="Juul-Madsen H.R."/>
        </authorList>
    </citation>
    <scope>NUCLEOTIDE SEQUENCE [LARGE SCALE GENOMIC DNA]</scope>
    <source>
        <strain evidence="1 2">CECT 8886</strain>
    </source>
</reference>
<dbReference type="Proteomes" id="UP000092544">
    <property type="component" value="Unassembled WGS sequence"/>
</dbReference>
<name>A0A1A8TM54_9GAMM</name>
<evidence type="ECO:0000313" key="2">
    <source>
        <dbReference type="Proteomes" id="UP000092544"/>
    </source>
</evidence>
<evidence type="ECO:0008006" key="3">
    <source>
        <dbReference type="Google" id="ProtNLM"/>
    </source>
</evidence>
<sequence length="119" mass="13837">MKKSDKKIEKTLREALTAVCDEALGTIKGFVWLTHLVNFDVFPQSLKIVCVFETDDEQKQALDAQQDVFLYDHIQAKLSAVNIKIKNIRSHVFFDSEETCQRLHGGKWEERFKRLSTLH</sequence>
<accession>A0A1A8TM54</accession>
<gene>
    <name evidence="1" type="ORF">MSP8886_03251</name>
</gene>
<organism evidence="1 2">
    <name type="scientific">Marinomonas spartinae</name>
    <dbReference type="NCBI Taxonomy" id="1792290"/>
    <lineage>
        <taxon>Bacteria</taxon>
        <taxon>Pseudomonadati</taxon>
        <taxon>Pseudomonadota</taxon>
        <taxon>Gammaproteobacteria</taxon>
        <taxon>Oceanospirillales</taxon>
        <taxon>Oceanospirillaceae</taxon>
        <taxon>Marinomonas</taxon>
    </lineage>
</organism>
<dbReference type="STRING" id="1792290.MSP8886_03251"/>